<proteinExistence type="predicted"/>
<keyword evidence="2" id="KW-1185">Reference proteome</keyword>
<name>A0ABT2MYL4_9CYAN</name>
<reference evidence="1 2" key="1">
    <citation type="journal article" date="2022" name="Front. Microbiol.">
        <title>High genomic differentiation and limited gene flow indicate recent cryptic speciation within the genus Laspinema (cyanobacteria).</title>
        <authorList>
            <person name="Stanojkovic A."/>
            <person name="Skoupy S."/>
            <person name="Skaloud P."/>
            <person name="Dvorak P."/>
        </authorList>
    </citation>
    <scope>NUCLEOTIDE SEQUENCE [LARGE SCALE GENOMIC DNA]</scope>
    <source>
        <strain evidence="1 2">D2a</strain>
    </source>
</reference>
<comment type="caution">
    <text evidence="1">The sequence shown here is derived from an EMBL/GenBank/DDBJ whole genome shotgun (WGS) entry which is preliminary data.</text>
</comment>
<dbReference type="RefSeq" id="WP_368009299.1">
    <property type="nucleotide sequence ID" value="NZ_JAMXFF010000062.1"/>
</dbReference>
<accession>A0ABT2MYL4</accession>
<dbReference type="EMBL" id="JAMXFF010000062">
    <property type="protein sequence ID" value="MCT7969854.1"/>
    <property type="molecule type" value="Genomic_DNA"/>
</dbReference>
<protein>
    <submittedName>
        <fullName evidence="1">Uncharacterized protein</fullName>
    </submittedName>
</protein>
<sequence>MNKSVLVEAGQVPLNEIISFLDAIANRDFAQFKDMERAFVSQYQIEVWEEYFNFRLLPSLDKDSSNWLLEKFLGQGN</sequence>
<evidence type="ECO:0000313" key="1">
    <source>
        <dbReference type="EMBL" id="MCT7969854.1"/>
    </source>
</evidence>
<organism evidence="1 2">
    <name type="scientific">Laspinema palackyanum D2a</name>
    <dbReference type="NCBI Taxonomy" id="2953684"/>
    <lineage>
        <taxon>Bacteria</taxon>
        <taxon>Bacillati</taxon>
        <taxon>Cyanobacteriota</taxon>
        <taxon>Cyanophyceae</taxon>
        <taxon>Oscillatoriophycideae</taxon>
        <taxon>Oscillatoriales</taxon>
        <taxon>Laspinemataceae</taxon>
        <taxon>Laspinema</taxon>
        <taxon>Laspinema palackyanum</taxon>
    </lineage>
</organism>
<dbReference type="Proteomes" id="UP001525890">
    <property type="component" value="Unassembled WGS sequence"/>
</dbReference>
<evidence type="ECO:0000313" key="2">
    <source>
        <dbReference type="Proteomes" id="UP001525890"/>
    </source>
</evidence>
<gene>
    <name evidence="1" type="ORF">NG799_26415</name>
</gene>